<accession>A0A927CUT0</accession>
<dbReference type="CDD" id="cd00118">
    <property type="entry name" value="LysM"/>
    <property type="match status" value="4"/>
</dbReference>
<reference evidence="8" key="1">
    <citation type="submission" date="2020-09" db="EMBL/GenBank/DDBJ databases">
        <title>Bacillus faecalis sp. nov., a moderately halophilic bacterium isolated from cow faeces.</title>
        <authorList>
            <person name="Jiang L."/>
            <person name="Lee J."/>
        </authorList>
    </citation>
    <scope>NUCLEOTIDE SEQUENCE</scope>
    <source>
        <strain evidence="8">AGMB 02131</strain>
    </source>
</reference>
<feature type="domain" description="LysM" evidence="7">
    <location>
        <begin position="360"/>
        <end position="404"/>
    </location>
</feature>
<feature type="domain" description="LysM" evidence="7">
    <location>
        <begin position="305"/>
        <end position="349"/>
    </location>
</feature>
<evidence type="ECO:0000256" key="3">
    <source>
        <dbReference type="ARBA" id="ARBA00023295"/>
    </source>
</evidence>
<dbReference type="SUPFAM" id="SSF51445">
    <property type="entry name" value="(Trans)glycosidases"/>
    <property type="match status" value="1"/>
</dbReference>
<evidence type="ECO:0000256" key="4">
    <source>
        <dbReference type="RuleBase" id="RU361176"/>
    </source>
</evidence>
<dbReference type="Gene3D" id="3.10.350.10">
    <property type="entry name" value="LysM domain"/>
    <property type="match status" value="4"/>
</dbReference>
<name>A0A927CUT0_9BACI</name>
<organism evidence="8 9">
    <name type="scientific">Peribacillus faecalis</name>
    <dbReference type="NCBI Taxonomy" id="2772559"/>
    <lineage>
        <taxon>Bacteria</taxon>
        <taxon>Bacillati</taxon>
        <taxon>Bacillota</taxon>
        <taxon>Bacilli</taxon>
        <taxon>Bacillales</taxon>
        <taxon>Bacillaceae</taxon>
        <taxon>Peribacillus</taxon>
    </lineage>
</organism>
<dbReference type="EMBL" id="JACXSI010000006">
    <property type="protein sequence ID" value="MBD3107456.1"/>
    <property type="molecule type" value="Genomic_DNA"/>
</dbReference>
<dbReference type="SUPFAM" id="SSF54106">
    <property type="entry name" value="LysM domain"/>
    <property type="match status" value="4"/>
</dbReference>
<evidence type="ECO:0000313" key="8">
    <source>
        <dbReference type="EMBL" id="MBD3107456.1"/>
    </source>
</evidence>
<evidence type="ECO:0000256" key="2">
    <source>
        <dbReference type="ARBA" id="ARBA00022801"/>
    </source>
</evidence>
<dbReference type="PROSITE" id="PS51782">
    <property type="entry name" value="LYSM"/>
    <property type="match status" value="4"/>
</dbReference>
<dbReference type="InterPro" id="IPR002053">
    <property type="entry name" value="Glyco_hydro_25"/>
</dbReference>
<feature type="region of interest" description="Disordered" evidence="5">
    <location>
        <begin position="225"/>
        <end position="249"/>
    </location>
</feature>
<feature type="domain" description="LysM" evidence="7">
    <location>
        <begin position="415"/>
        <end position="459"/>
    </location>
</feature>
<sequence>MKKNTVLSAVLCLSLFGGTSASFALEPGGTRQYDGIDVSVFQGDIDFNSVRDSGVEFVYIKASEGTTLIDPNFEANYAGAKEAGLLVGVYHFVRAQNVSEAQAEARFFADNISGKDIDGKLAMDFEVFDGLTNEQVNEISLAFINELIEVTGMEVVIYSDASNATDVFGEELTQYSLWVAEYGVDEPSDSVIWDTWAGWQYSDTGSVPGISGNVDLDYFTDEMLMSNNTPEEPEPSPEPEPEPEPGDTVTISYTVQRGDTLSAIARRYGTTVSAIVAENNISNPNLIFPGQVLRITVERDEDGNTTYTVQRGDTLSEIARRFGTTVSAIVASNNIANPNLIFPGQVLRIPVGGGETGETISYTVQRGDTLSSIARRYGTTVSAIAAENNISNPNLIFPGQVLRITVDGDGAGGTISYTVQRGDTLSSIARRYGTTVSKLVRLNNISNPNLIYAGEKLLIPN</sequence>
<feature type="signal peptide" evidence="6">
    <location>
        <begin position="1"/>
        <end position="24"/>
    </location>
</feature>
<comment type="catalytic activity">
    <reaction evidence="4">
        <text>Hydrolysis of (1-&gt;4)-beta-linkages between N-acetylmuramic acid and N-acetyl-D-glucosamine residues in a peptidoglycan and between N-acetyl-D-glucosamine residues in chitodextrins.</text>
        <dbReference type="EC" id="3.2.1.17"/>
    </reaction>
</comment>
<dbReference type="Pfam" id="PF01183">
    <property type="entry name" value="Glyco_hydro_25"/>
    <property type="match status" value="1"/>
</dbReference>
<keyword evidence="6" id="KW-0732">Signal</keyword>
<evidence type="ECO:0000313" key="9">
    <source>
        <dbReference type="Proteomes" id="UP000602076"/>
    </source>
</evidence>
<keyword evidence="9" id="KW-1185">Reference proteome</keyword>
<dbReference type="GO" id="GO:0016998">
    <property type="term" value="P:cell wall macromolecule catabolic process"/>
    <property type="evidence" value="ECO:0007669"/>
    <property type="project" value="InterPro"/>
</dbReference>
<dbReference type="CDD" id="cd06525">
    <property type="entry name" value="GH25_Lyc-like"/>
    <property type="match status" value="1"/>
</dbReference>
<feature type="domain" description="LysM" evidence="7">
    <location>
        <begin position="251"/>
        <end position="295"/>
    </location>
</feature>
<feature type="compositionally biased region" description="Acidic residues" evidence="5">
    <location>
        <begin position="231"/>
        <end position="245"/>
    </location>
</feature>
<dbReference type="InterPro" id="IPR036779">
    <property type="entry name" value="LysM_dom_sf"/>
</dbReference>
<dbReference type="InterPro" id="IPR018077">
    <property type="entry name" value="Glyco_hydro_fam25_subgr"/>
</dbReference>
<proteinExistence type="inferred from homology"/>
<keyword evidence="3 4" id="KW-0326">Glycosidase</keyword>
<evidence type="ECO:0000256" key="6">
    <source>
        <dbReference type="SAM" id="SignalP"/>
    </source>
</evidence>
<protein>
    <recommendedName>
        <fullName evidence="4">Lysozyme</fullName>
        <ecNumber evidence="4">3.2.1.17</ecNumber>
    </recommendedName>
</protein>
<dbReference type="GO" id="GO:0009253">
    <property type="term" value="P:peptidoglycan catabolic process"/>
    <property type="evidence" value="ECO:0007669"/>
    <property type="project" value="InterPro"/>
</dbReference>
<dbReference type="PANTHER" id="PTHR33734:SF22">
    <property type="entry name" value="MEMBRANE-BOUND LYTIC MUREIN TRANSGLYCOSYLASE D"/>
    <property type="match status" value="1"/>
</dbReference>
<dbReference type="Gene3D" id="3.20.20.80">
    <property type="entry name" value="Glycosidases"/>
    <property type="match status" value="1"/>
</dbReference>
<dbReference type="SMART" id="SM00641">
    <property type="entry name" value="Glyco_25"/>
    <property type="match status" value="1"/>
</dbReference>
<comment type="similarity">
    <text evidence="1 4">Belongs to the glycosyl hydrolase 25 family.</text>
</comment>
<dbReference type="SMART" id="SM00257">
    <property type="entry name" value="LysM"/>
    <property type="match status" value="4"/>
</dbReference>
<dbReference type="InterPro" id="IPR018392">
    <property type="entry name" value="LysM"/>
</dbReference>
<dbReference type="InterPro" id="IPR017853">
    <property type="entry name" value="GH"/>
</dbReference>
<keyword evidence="2 4" id="KW-0378">Hydrolase</keyword>
<evidence type="ECO:0000259" key="7">
    <source>
        <dbReference type="PROSITE" id="PS51782"/>
    </source>
</evidence>
<dbReference type="AlphaFoldDB" id="A0A927CUT0"/>
<dbReference type="InterPro" id="IPR008270">
    <property type="entry name" value="Glyco_hydro_25_AS"/>
</dbReference>
<dbReference type="PANTHER" id="PTHR33734">
    <property type="entry name" value="LYSM DOMAIN-CONTAINING GPI-ANCHORED PROTEIN 2"/>
    <property type="match status" value="1"/>
</dbReference>
<dbReference type="Pfam" id="PF01476">
    <property type="entry name" value="LysM"/>
    <property type="match status" value="4"/>
</dbReference>
<comment type="caution">
    <text evidence="8">The sequence shown here is derived from an EMBL/GenBank/DDBJ whole genome shotgun (WGS) entry which is preliminary data.</text>
</comment>
<dbReference type="RefSeq" id="WP_190996999.1">
    <property type="nucleotide sequence ID" value="NZ_JACXSI010000006.1"/>
</dbReference>
<dbReference type="PROSITE" id="PS00953">
    <property type="entry name" value="GLYCOSYL_HYDROL_F25_1"/>
    <property type="match status" value="1"/>
</dbReference>
<gene>
    <name evidence="8" type="ORF">IEO70_03680</name>
</gene>
<dbReference type="GO" id="GO:0003796">
    <property type="term" value="F:lysozyme activity"/>
    <property type="evidence" value="ECO:0007669"/>
    <property type="project" value="UniProtKB-EC"/>
</dbReference>
<evidence type="ECO:0000256" key="1">
    <source>
        <dbReference type="ARBA" id="ARBA00010646"/>
    </source>
</evidence>
<dbReference type="PROSITE" id="PS51904">
    <property type="entry name" value="GLYCOSYL_HYDROL_F25_2"/>
    <property type="match status" value="1"/>
</dbReference>
<evidence type="ECO:0000256" key="5">
    <source>
        <dbReference type="SAM" id="MobiDB-lite"/>
    </source>
</evidence>
<dbReference type="Proteomes" id="UP000602076">
    <property type="component" value="Unassembled WGS sequence"/>
</dbReference>
<feature type="chain" id="PRO_5037779453" description="Lysozyme" evidence="6">
    <location>
        <begin position="25"/>
        <end position="461"/>
    </location>
</feature>
<dbReference type="EC" id="3.2.1.17" evidence="4"/>